<dbReference type="GO" id="GO:0030638">
    <property type="term" value="P:polyketide metabolic process"/>
    <property type="evidence" value="ECO:0007669"/>
    <property type="project" value="InterPro"/>
</dbReference>
<evidence type="ECO:0000313" key="2">
    <source>
        <dbReference type="Proteomes" id="UP000516444"/>
    </source>
</evidence>
<sequence>MTAADVYRTIIEDVVGLGDVELADKLFADDFVAHRTGLHTSFALLGGPPPAPGAELPGKRRFLQGLSRIKASFPDWSCTIHHCVADTELVAGAFTVSGSFTGSEPFLGLPPNGRRFAFEEAGILRIRDGQAVEGWFVGDELAFVNTLTDLGLHT</sequence>
<protein>
    <recommendedName>
        <fullName evidence="3">Ester cyclase</fullName>
    </recommendedName>
</protein>
<name>A0A7G1PG81_9ACTN</name>
<dbReference type="RefSeq" id="WP_190853923.1">
    <property type="nucleotide sequence ID" value="NZ_AP023440.1"/>
</dbReference>
<proteinExistence type="predicted"/>
<dbReference type="EMBL" id="AP023440">
    <property type="protein sequence ID" value="BCL32225.1"/>
    <property type="molecule type" value="Genomic_DNA"/>
</dbReference>
<dbReference type="Gene3D" id="3.10.450.50">
    <property type="match status" value="1"/>
</dbReference>
<reference evidence="1 2" key="1">
    <citation type="journal article" date="2014" name="Int. J. Syst. Evol. Microbiol.">
        <title>Complete genome sequence of Corynebacterium casei LMG S-19264T (=DSM 44701T), isolated from a smear-ripened cheese.</title>
        <authorList>
            <consortium name="US DOE Joint Genome Institute (JGI-PGF)"/>
            <person name="Walter F."/>
            <person name="Albersmeier A."/>
            <person name="Kalinowski J."/>
            <person name="Ruckert C."/>
        </authorList>
    </citation>
    <scope>NUCLEOTIDE SEQUENCE [LARGE SCALE GENOMIC DNA]</scope>
    <source>
        <strain evidence="1 2">JCM 4677</strain>
    </source>
</reference>
<dbReference type="Pfam" id="PF07366">
    <property type="entry name" value="SnoaL"/>
    <property type="match status" value="1"/>
</dbReference>
<dbReference type="SUPFAM" id="SSF54427">
    <property type="entry name" value="NTF2-like"/>
    <property type="match status" value="1"/>
</dbReference>
<dbReference type="Proteomes" id="UP000516444">
    <property type="component" value="Chromosome"/>
</dbReference>
<dbReference type="KEGG" id="sgm:GCM10017557_70840"/>
<evidence type="ECO:0008006" key="3">
    <source>
        <dbReference type="Google" id="ProtNLM"/>
    </source>
</evidence>
<evidence type="ECO:0000313" key="1">
    <source>
        <dbReference type="EMBL" id="BCL32225.1"/>
    </source>
</evidence>
<organism evidence="1 2">
    <name type="scientific">Streptomyces aurantiacus</name>
    <dbReference type="NCBI Taxonomy" id="47760"/>
    <lineage>
        <taxon>Bacteria</taxon>
        <taxon>Bacillati</taxon>
        <taxon>Actinomycetota</taxon>
        <taxon>Actinomycetes</taxon>
        <taxon>Kitasatosporales</taxon>
        <taxon>Streptomycetaceae</taxon>
        <taxon>Streptomyces</taxon>
        <taxon>Streptomyces aurantiacus group</taxon>
    </lineage>
</organism>
<keyword evidence="2" id="KW-1185">Reference proteome</keyword>
<gene>
    <name evidence="1" type="ORF">GCM10017557_70840</name>
</gene>
<dbReference type="InterPro" id="IPR032710">
    <property type="entry name" value="NTF2-like_dom_sf"/>
</dbReference>
<dbReference type="InterPro" id="IPR009959">
    <property type="entry name" value="Cyclase_SnoaL-like"/>
</dbReference>
<accession>A0A7G1PG81</accession>
<dbReference type="AlphaFoldDB" id="A0A7G1PG81"/>